<evidence type="ECO:0000313" key="1">
    <source>
        <dbReference type="EMBL" id="OWY99046.1"/>
    </source>
</evidence>
<dbReference type="EMBL" id="NBNE01008839">
    <property type="protein sequence ID" value="OWY99046.1"/>
    <property type="molecule type" value="Genomic_DNA"/>
</dbReference>
<comment type="caution">
    <text evidence="1">The sequence shown here is derived from an EMBL/GenBank/DDBJ whole genome shotgun (WGS) entry which is preliminary data.</text>
</comment>
<sequence>MSKRLHLINEVKAEFSMRFKMEVLGFIHYILKMEVRRNRVEKIMPISQHQYVLELLKKYMIENSSVVATTQITGLELEPETNMTAEQIAAQKFDYRGLVGSLEYLVESSKYLSCYNKTHRRVLKYLKGTSTYDLLLDGKLRDVTDEVYKDASFVCQSKECKSVTGFVIKMGGCRIYWYSSKQVWVLFSTTEAKLIALSEGAKESEWL</sequence>
<gene>
    <name evidence="1" type="ORF">PHMEG_00030025</name>
</gene>
<accession>A0A225V2T2</accession>
<organism evidence="1 2">
    <name type="scientific">Phytophthora megakarya</name>
    <dbReference type="NCBI Taxonomy" id="4795"/>
    <lineage>
        <taxon>Eukaryota</taxon>
        <taxon>Sar</taxon>
        <taxon>Stramenopiles</taxon>
        <taxon>Oomycota</taxon>
        <taxon>Peronosporomycetes</taxon>
        <taxon>Peronosporales</taxon>
        <taxon>Peronosporaceae</taxon>
        <taxon>Phytophthora</taxon>
    </lineage>
</organism>
<proteinExistence type="predicted"/>
<evidence type="ECO:0000313" key="2">
    <source>
        <dbReference type="Proteomes" id="UP000198211"/>
    </source>
</evidence>
<reference evidence="2" key="1">
    <citation type="submission" date="2017-03" db="EMBL/GenBank/DDBJ databases">
        <title>Phytopthora megakarya and P. palmivora, two closely related causual agents of cacao black pod achieved similar genome size and gene model numbers by different mechanisms.</title>
        <authorList>
            <person name="Ali S."/>
            <person name="Shao J."/>
            <person name="Larry D.J."/>
            <person name="Kronmiller B."/>
            <person name="Shen D."/>
            <person name="Strem M.D."/>
            <person name="Melnick R.L."/>
            <person name="Guiltinan M.J."/>
            <person name="Tyler B.M."/>
            <person name="Meinhardt L.W."/>
            <person name="Bailey B.A."/>
        </authorList>
    </citation>
    <scope>NUCLEOTIDE SEQUENCE [LARGE SCALE GENOMIC DNA]</scope>
    <source>
        <strain evidence="2">zdho120</strain>
    </source>
</reference>
<dbReference type="CDD" id="cd09272">
    <property type="entry name" value="RNase_HI_RT_Ty1"/>
    <property type="match status" value="1"/>
</dbReference>
<dbReference type="OrthoDB" id="118260at2759"/>
<keyword evidence="2" id="KW-1185">Reference proteome</keyword>
<dbReference type="STRING" id="4795.A0A225V2T2"/>
<dbReference type="PANTHER" id="PTHR11439">
    <property type="entry name" value="GAG-POL-RELATED RETROTRANSPOSON"/>
    <property type="match status" value="1"/>
</dbReference>
<dbReference type="PANTHER" id="PTHR11439:SF440">
    <property type="entry name" value="INTEGRASE CATALYTIC DOMAIN-CONTAINING PROTEIN"/>
    <property type="match status" value="1"/>
</dbReference>
<name>A0A225V2T2_9STRA</name>
<dbReference type="Proteomes" id="UP000198211">
    <property type="component" value="Unassembled WGS sequence"/>
</dbReference>
<protein>
    <submittedName>
        <fullName evidence="1">RxLR effector protein</fullName>
    </submittedName>
</protein>
<dbReference type="AlphaFoldDB" id="A0A225V2T2"/>